<dbReference type="Proteomes" id="UP001162834">
    <property type="component" value="Chromosome"/>
</dbReference>
<proteinExistence type="predicted"/>
<dbReference type="AlphaFoldDB" id="A0A9E6XRZ4"/>
<organism evidence="2 3">
    <name type="scientific">Capillimicrobium parvum</name>
    <dbReference type="NCBI Taxonomy" id="2884022"/>
    <lineage>
        <taxon>Bacteria</taxon>
        <taxon>Bacillati</taxon>
        <taxon>Actinomycetota</taxon>
        <taxon>Thermoleophilia</taxon>
        <taxon>Solirubrobacterales</taxon>
        <taxon>Capillimicrobiaceae</taxon>
        <taxon>Capillimicrobium</taxon>
    </lineage>
</organism>
<protein>
    <recommendedName>
        <fullName evidence="1">Glycosyltransferase 2-like domain-containing protein</fullName>
    </recommendedName>
</protein>
<dbReference type="Pfam" id="PF00535">
    <property type="entry name" value="Glycos_transf_2"/>
    <property type="match status" value="2"/>
</dbReference>
<accession>A0A9E6XRZ4</accession>
<dbReference type="RefSeq" id="WP_259313446.1">
    <property type="nucleotide sequence ID" value="NZ_CP087164.1"/>
</dbReference>
<sequence>MLRKSTLDVHAAQVAAAPADDPGVQASILIVLDGGAEQALRCLASIAALDAGSPEHEVVIVDDASVGLDGLLARLDGDVAVVRTPRREGFAAAATRGLHRCTGDVVVLLRGAPEVASGFLGPLVAALADPGRAAATAVTAQALDEPAVAAHAVAVRRTDVPALPAAPAGLEIAALCAQLARRGSVDPIERSAVGAPGARTGGCRRAPGEAVELTIVIPTLDAAGDRVRRCIAAAQATTEAPHEIVVVDNGAPPQGFTAPVNAGLRAARGRYAVVLNDDVELLPGWWPPLRAALDAGAAVAFPLTIDGAMRTDFAAWCFALSRETLDEFAVAEGEFLDPELVVWYQDTDLLQRLREAGRPPVLVETSTIRHGLSETVGSEDPGLRAWIAAQVRADQAAFEHRHGTAVAGAAR</sequence>
<dbReference type="InterPro" id="IPR029044">
    <property type="entry name" value="Nucleotide-diphossugar_trans"/>
</dbReference>
<evidence type="ECO:0000313" key="2">
    <source>
        <dbReference type="EMBL" id="UGS33752.1"/>
    </source>
</evidence>
<keyword evidence="3" id="KW-1185">Reference proteome</keyword>
<dbReference type="KEGG" id="sbae:DSM104329_00117"/>
<dbReference type="InterPro" id="IPR001173">
    <property type="entry name" value="Glyco_trans_2-like"/>
</dbReference>
<feature type="domain" description="Glycosyltransferase 2-like" evidence="1">
    <location>
        <begin position="37"/>
        <end position="142"/>
    </location>
</feature>
<dbReference type="Gene3D" id="3.90.550.10">
    <property type="entry name" value="Spore Coat Polysaccharide Biosynthesis Protein SpsA, Chain A"/>
    <property type="match status" value="2"/>
</dbReference>
<feature type="domain" description="Glycosyltransferase 2-like" evidence="1">
    <location>
        <begin position="254"/>
        <end position="304"/>
    </location>
</feature>
<evidence type="ECO:0000313" key="3">
    <source>
        <dbReference type="Proteomes" id="UP001162834"/>
    </source>
</evidence>
<evidence type="ECO:0000259" key="1">
    <source>
        <dbReference type="Pfam" id="PF00535"/>
    </source>
</evidence>
<reference evidence="2" key="1">
    <citation type="journal article" date="2022" name="Int. J. Syst. Evol. Microbiol.">
        <title>Pseudomonas aegrilactucae sp. nov. and Pseudomonas morbosilactucae sp. nov., pathogens causing bacterial rot of lettuce in Japan.</title>
        <authorList>
            <person name="Sawada H."/>
            <person name="Fujikawa T."/>
            <person name="Satou M."/>
        </authorList>
    </citation>
    <scope>NUCLEOTIDE SEQUENCE</scope>
    <source>
        <strain evidence="2">0166_1</strain>
    </source>
</reference>
<dbReference type="SUPFAM" id="SSF53448">
    <property type="entry name" value="Nucleotide-diphospho-sugar transferases"/>
    <property type="match status" value="2"/>
</dbReference>
<dbReference type="EMBL" id="CP087164">
    <property type="protein sequence ID" value="UGS33752.1"/>
    <property type="molecule type" value="Genomic_DNA"/>
</dbReference>
<dbReference type="PANTHER" id="PTHR43179:SF7">
    <property type="entry name" value="RHAMNOSYLTRANSFERASE WBBL"/>
    <property type="match status" value="1"/>
</dbReference>
<dbReference type="PANTHER" id="PTHR43179">
    <property type="entry name" value="RHAMNOSYLTRANSFERASE WBBL"/>
    <property type="match status" value="1"/>
</dbReference>
<name>A0A9E6XRZ4_9ACTN</name>
<gene>
    <name evidence="2" type="ORF">DSM104329_00117</name>
</gene>